<feature type="domain" description="Transposase DDE" evidence="1">
    <location>
        <begin position="10"/>
        <end position="474"/>
    </location>
</feature>
<dbReference type="Proteomes" id="UP001501074">
    <property type="component" value="Unassembled WGS sequence"/>
</dbReference>
<keyword evidence="3" id="KW-1185">Reference proteome</keyword>
<comment type="caution">
    <text evidence="2">The sequence shown here is derived from an EMBL/GenBank/DDBJ whole genome shotgun (WGS) entry which is preliminary data.</text>
</comment>
<dbReference type="InterPro" id="IPR047960">
    <property type="entry name" value="Transpos_IS1380"/>
</dbReference>
<dbReference type="InterPro" id="IPR025668">
    <property type="entry name" value="Tnp_DDE_dom"/>
</dbReference>
<gene>
    <name evidence="2" type="ORF">GCM10022223_66420</name>
</gene>
<evidence type="ECO:0000259" key="1">
    <source>
        <dbReference type="Pfam" id="PF13701"/>
    </source>
</evidence>
<dbReference type="EMBL" id="BAAAZO010000012">
    <property type="protein sequence ID" value="GAA3638182.1"/>
    <property type="molecule type" value="Genomic_DNA"/>
</dbReference>
<dbReference type="NCBIfam" id="NF033539">
    <property type="entry name" value="transpos_IS1380"/>
    <property type="match status" value="1"/>
</dbReference>
<reference evidence="3" key="1">
    <citation type="journal article" date="2019" name="Int. J. Syst. Evol. Microbiol.">
        <title>The Global Catalogue of Microorganisms (GCM) 10K type strain sequencing project: providing services to taxonomists for standard genome sequencing and annotation.</title>
        <authorList>
            <consortium name="The Broad Institute Genomics Platform"/>
            <consortium name="The Broad Institute Genome Sequencing Center for Infectious Disease"/>
            <person name="Wu L."/>
            <person name="Ma J."/>
        </authorList>
    </citation>
    <scope>NUCLEOTIDE SEQUENCE [LARGE SCALE GENOMIC DNA]</scope>
    <source>
        <strain evidence="3">JCM 16902</strain>
    </source>
</reference>
<evidence type="ECO:0000313" key="2">
    <source>
        <dbReference type="EMBL" id="GAA3638182.1"/>
    </source>
</evidence>
<dbReference type="RefSeq" id="WP_331282899.1">
    <property type="nucleotide sequence ID" value="NZ_BAAAZO010000012.1"/>
</dbReference>
<protein>
    <submittedName>
        <fullName evidence="2">IS1380 family transposase</fullName>
    </submittedName>
</protein>
<dbReference type="Pfam" id="PF13701">
    <property type="entry name" value="DDE_Tnp_1_4"/>
    <property type="match status" value="1"/>
</dbReference>
<evidence type="ECO:0000313" key="3">
    <source>
        <dbReference type="Proteomes" id="UP001501074"/>
    </source>
</evidence>
<organism evidence="2 3">
    <name type="scientific">Kineosporia mesophila</name>
    <dbReference type="NCBI Taxonomy" id="566012"/>
    <lineage>
        <taxon>Bacteria</taxon>
        <taxon>Bacillati</taxon>
        <taxon>Actinomycetota</taxon>
        <taxon>Actinomycetes</taxon>
        <taxon>Kineosporiales</taxon>
        <taxon>Kineosporiaceae</taxon>
        <taxon>Kineosporia</taxon>
    </lineage>
</organism>
<accession>A0ABP7AQF4</accession>
<proteinExistence type="predicted"/>
<name>A0ABP7AQF4_9ACTN</name>
<sequence>MSEFSGWADDLRVEVAGHGVVAHTGSVAVRLLADCSGLTGRLSQIMNPKDALVVHDRGRVMTNTAVMIADGGRVMSDLAVLRDQGEMFGPVASDPTLWRTLSAVDAHQLARIAAARARTRRVVWAQITARHGQIPAARVAGQCNLGRSVVIRLDASTILAHSEKEWAAPTFKKTFGHYPLTAWCDNTGECLAIKLRAGNAGSNTVTDHIEVLTEAIRQIPAAFRRDLLITCDGAGSTIELIELIEHITTLNAAAGRKVHYSVGFNLDERVKTAIDLVPDDAWQHALDENGEARPLDKAAVIELTGLLRESVGGDRLKTWPAGMRIIVRREKPHPGAQLSLFEQHEGWRYQVIATNTPATTRGQLAQIAVLEARHRAQARVEDCIRTAKATGMGHLPSKKAQVNQAWLAAVAMACDLLAWLRLLCLSGDLAKAEPKTLRYRILHTSARIIRGQRRRTIRIPETWPWATQLRDCIQAALTLPFTPIIT</sequence>